<accession>A0A934NF39</accession>
<evidence type="ECO:0000256" key="4">
    <source>
        <dbReference type="ARBA" id="ARBA00022989"/>
    </source>
</evidence>
<dbReference type="EMBL" id="JAEKNQ010000059">
    <property type="protein sequence ID" value="MBJ7604534.1"/>
    <property type="molecule type" value="Genomic_DNA"/>
</dbReference>
<feature type="transmembrane region" description="Helical" evidence="6">
    <location>
        <begin position="120"/>
        <end position="140"/>
    </location>
</feature>
<dbReference type="Pfam" id="PF02653">
    <property type="entry name" value="BPD_transp_2"/>
    <property type="match status" value="1"/>
</dbReference>
<evidence type="ECO:0000256" key="6">
    <source>
        <dbReference type="SAM" id="Phobius"/>
    </source>
</evidence>
<dbReference type="GO" id="GO:0005886">
    <property type="term" value="C:plasma membrane"/>
    <property type="evidence" value="ECO:0007669"/>
    <property type="project" value="UniProtKB-SubCell"/>
</dbReference>
<feature type="transmembrane region" description="Helical" evidence="6">
    <location>
        <begin position="37"/>
        <end position="57"/>
    </location>
</feature>
<dbReference type="RefSeq" id="WP_338182341.1">
    <property type="nucleotide sequence ID" value="NZ_JAEKNQ010000059.1"/>
</dbReference>
<gene>
    <name evidence="7" type="ORF">JF888_15370</name>
</gene>
<dbReference type="Proteomes" id="UP000620075">
    <property type="component" value="Unassembled WGS sequence"/>
</dbReference>
<evidence type="ECO:0000313" key="7">
    <source>
        <dbReference type="EMBL" id="MBJ7604534.1"/>
    </source>
</evidence>
<feature type="transmembrane region" description="Helical" evidence="6">
    <location>
        <begin position="64"/>
        <end position="84"/>
    </location>
</feature>
<protein>
    <submittedName>
        <fullName evidence="7">Branched-chain amino acid ABC transporter permease</fullName>
    </submittedName>
</protein>
<keyword evidence="5 6" id="KW-0472">Membrane</keyword>
<evidence type="ECO:0000256" key="3">
    <source>
        <dbReference type="ARBA" id="ARBA00022692"/>
    </source>
</evidence>
<evidence type="ECO:0000313" key="8">
    <source>
        <dbReference type="Proteomes" id="UP000620075"/>
    </source>
</evidence>
<evidence type="ECO:0000256" key="1">
    <source>
        <dbReference type="ARBA" id="ARBA00004651"/>
    </source>
</evidence>
<dbReference type="InterPro" id="IPR001851">
    <property type="entry name" value="ABC_transp_permease"/>
</dbReference>
<comment type="caution">
    <text evidence="7">The sequence shown here is derived from an EMBL/GenBank/DDBJ whole genome shotgun (WGS) entry which is preliminary data.</text>
</comment>
<reference evidence="7 8" key="1">
    <citation type="submission" date="2020-10" db="EMBL/GenBank/DDBJ databases">
        <title>Ca. Dormibacterota MAGs.</title>
        <authorList>
            <person name="Montgomery K."/>
        </authorList>
    </citation>
    <scope>NUCLEOTIDE SEQUENCE [LARGE SCALE GENOMIC DNA]</scope>
    <source>
        <strain evidence="7">SC8811_S16_3</strain>
    </source>
</reference>
<keyword evidence="4 6" id="KW-1133">Transmembrane helix</keyword>
<feature type="transmembrane region" description="Helical" evidence="6">
    <location>
        <begin position="256"/>
        <end position="277"/>
    </location>
</feature>
<proteinExistence type="predicted"/>
<sequence length="346" mass="36118">MGSLVRLVSRHGRAAQIGGLVVVVLICLAIPQLGSSFYVSLGLSVLIYGLLAMSLDLLAGYTGLVSLGHASFLGVGAYGVAFGLSHGLDVYPAIGLALGAVAVTAAVFGLVAVRVKEITFVILTLALGQLVWGLAFRWVAVSGGDNGLPVAGRPSLGPIDLTDNGAFYYFVLAIVMACAAILWAIVHSPFGLSLQGIKDNEARMRTLGYNVVLHKYLAFTISAVFGGVAGILFAFFNLYVSPTMIDFNHNGTVVQMAVVGGLGTLWGPVLGAIVIVLMQQFVSIYIGRWVTLLGIIFVVTVLFARTGLWGGLRSAVRRLAVHYGAEPPVGPASVATLETLATEGGQ</sequence>
<feature type="transmembrane region" description="Helical" evidence="6">
    <location>
        <begin position="12"/>
        <end position="31"/>
    </location>
</feature>
<dbReference type="PANTHER" id="PTHR30482:SF17">
    <property type="entry name" value="ABC TRANSPORTER ATP-BINDING PROTEIN"/>
    <property type="match status" value="1"/>
</dbReference>
<dbReference type="AlphaFoldDB" id="A0A934NF39"/>
<evidence type="ECO:0000256" key="5">
    <source>
        <dbReference type="ARBA" id="ARBA00023136"/>
    </source>
</evidence>
<feature type="transmembrane region" description="Helical" evidence="6">
    <location>
        <begin position="90"/>
        <end position="113"/>
    </location>
</feature>
<feature type="transmembrane region" description="Helical" evidence="6">
    <location>
        <begin position="289"/>
        <end position="308"/>
    </location>
</feature>
<dbReference type="InterPro" id="IPR043428">
    <property type="entry name" value="LivM-like"/>
</dbReference>
<comment type="subcellular location">
    <subcellularLocation>
        <location evidence="1">Cell membrane</location>
        <topology evidence="1">Multi-pass membrane protein</topology>
    </subcellularLocation>
</comment>
<dbReference type="GO" id="GO:0015658">
    <property type="term" value="F:branched-chain amino acid transmembrane transporter activity"/>
    <property type="evidence" value="ECO:0007669"/>
    <property type="project" value="InterPro"/>
</dbReference>
<evidence type="ECO:0000256" key="2">
    <source>
        <dbReference type="ARBA" id="ARBA00022475"/>
    </source>
</evidence>
<organism evidence="7 8">
    <name type="scientific">Candidatus Dormiibacter inghamiae</name>
    <dbReference type="NCBI Taxonomy" id="3127013"/>
    <lineage>
        <taxon>Bacteria</taxon>
        <taxon>Bacillati</taxon>
        <taxon>Candidatus Dormiibacterota</taxon>
        <taxon>Candidatus Dormibacteria</taxon>
        <taxon>Candidatus Dormibacterales</taxon>
        <taxon>Candidatus Dormibacteraceae</taxon>
        <taxon>Candidatus Dormiibacter</taxon>
    </lineage>
</organism>
<dbReference type="CDD" id="cd06581">
    <property type="entry name" value="TM_PBP1_LivM_like"/>
    <property type="match status" value="1"/>
</dbReference>
<dbReference type="PANTHER" id="PTHR30482">
    <property type="entry name" value="HIGH-AFFINITY BRANCHED-CHAIN AMINO ACID TRANSPORT SYSTEM PERMEASE"/>
    <property type="match status" value="1"/>
</dbReference>
<keyword evidence="2" id="KW-1003">Cell membrane</keyword>
<name>A0A934NF39_9BACT</name>
<keyword evidence="3 6" id="KW-0812">Transmembrane</keyword>
<feature type="transmembrane region" description="Helical" evidence="6">
    <location>
        <begin position="207"/>
        <end position="236"/>
    </location>
</feature>
<feature type="transmembrane region" description="Helical" evidence="6">
    <location>
        <begin position="166"/>
        <end position="186"/>
    </location>
</feature>